<dbReference type="RefSeq" id="WP_145084336.1">
    <property type="nucleotide sequence ID" value="NZ_VLKH01000007.1"/>
</dbReference>
<name>A0A562J7H3_9FIRM</name>
<keyword evidence="2" id="KW-0808">Transferase</keyword>
<organism evidence="2 3">
    <name type="scientific">Sedimentibacter saalensis</name>
    <dbReference type="NCBI Taxonomy" id="130788"/>
    <lineage>
        <taxon>Bacteria</taxon>
        <taxon>Bacillati</taxon>
        <taxon>Bacillota</taxon>
        <taxon>Tissierellia</taxon>
        <taxon>Sedimentibacter</taxon>
    </lineage>
</organism>
<accession>A0A562J7H3</accession>
<gene>
    <name evidence="2" type="ORF">LY60_02588</name>
</gene>
<evidence type="ECO:0000313" key="3">
    <source>
        <dbReference type="Proteomes" id="UP000315343"/>
    </source>
</evidence>
<reference evidence="2 3" key="1">
    <citation type="submission" date="2019-07" db="EMBL/GenBank/DDBJ databases">
        <title>Genomic Encyclopedia of Type Strains, Phase I: the one thousand microbial genomes (KMG-I) project.</title>
        <authorList>
            <person name="Kyrpides N."/>
        </authorList>
    </citation>
    <scope>NUCLEOTIDE SEQUENCE [LARGE SCALE GENOMIC DNA]</scope>
    <source>
        <strain evidence="2 3">DSM 13558</strain>
    </source>
</reference>
<dbReference type="Proteomes" id="UP000315343">
    <property type="component" value="Unassembled WGS sequence"/>
</dbReference>
<dbReference type="GO" id="GO:0032259">
    <property type="term" value="P:methylation"/>
    <property type="evidence" value="ECO:0007669"/>
    <property type="project" value="UniProtKB-KW"/>
</dbReference>
<dbReference type="AlphaFoldDB" id="A0A562J7H3"/>
<dbReference type="Gene3D" id="3.40.50.150">
    <property type="entry name" value="Vaccinia Virus protein VP39"/>
    <property type="match status" value="1"/>
</dbReference>
<keyword evidence="2" id="KW-0489">Methyltransferase</keyword>
<sequence length="223" mass="25222">MDNYYAEKLNSQMLFKVYETQIPRVRQYLKAEIDFVKKNLLNTQSVLELGAGYGRIIKELAPCCRSIVGIDISTESVELSKDYLKDCPNASIVEMDVQHIHFSKPFNVILCMQNGLSAMRADSAVIHKILDNVAPGGTAYFSSYSTKFWDTRLKWFEEQASKGLLGEIDYAKTKDGVIVCNGGFKATFHSSEDFEKIGEELGYPYEVQEVDDSSMFLIVHKPN</sequence>
<dbReference type="EMBL" id="VLKH01000007">
    <property type="protein sequence ID" value="TWH79060.1"/>
    <property type="molecule type" value="Genomic_DNA"/>
</dbReference>
<dbReference type="GO" id="GO:0008168">
    <property type="term" value="F:methyltransferase activity"/>
    <property type="evidence" value="ECO:0007669"/>
    <property type="project" value="UniProtKB-KW"/>
</dbReference>
<evidence type="ECO:0000259" key="1">
    <source>
        <dbReference type="Pfam" id="PF13649"/>
    </source>
</evidence>
<proteinExistence type="predicted"/>
<keyword evidence="2" id="KW-0830">Ubiquinone</keyword>
<dbReference type="InterPro" id="IPR029063">
    <property type="entry name" value="SAM-dependent_MTases_sf"/>
</dbReference>
<protein>
    <submittedName>
        <fullName evidence="2">2-polyprenyl-6-hydroxyphenyl methylase/3-demethylubiquinone-9 3-methyltransferase</fullName>
    </submittedName>
</protein>
<evidence type="ECO:0000313" key="2">
    <source>
        <dbReference type="EMBL" id="TWH79060.1"/>
    </source>
</evidence>
<dbReference type="CDD" id="cd02440">
    <property type="entry name" value="AdoMet_MTases"/>
    <property type="match status" value="1"/>
</dbReference>
<keyword evidence="3" id="KW-1185">Reference proteome</keyword>
<dbReference type="Pfam" id="PF13649">
    <property type="entry name" value="Methyltransf_25"/>
    <property type="match status" value="1"/>
</dbReference>
<feature type="domain" description="Methyltransferase" evidence="1">
    <location>
        <begin position="46"/>
        <end position="137"/>
    </location>
</feature>
<dbReference type="OrthoDB" id="7365827at2"/>
<comment type="caution">
    <text evidence="2">The sequence shown here is derived from an EMBL/GenBank/DDBJ whole genome shotgun (WGS) entry which is preliminary data.</text>
</comment>
<dbReference type="SUPFAM" id="SSF53335">
    <property type="entry name" value="S-adenosyl-L-methionine-dependent methyltransferases"/>
    <property type="match status" value="1"/>
</dbReference>
<dbReference type="InterPro" id="IPR041698">
    <property type="entry name" value="Methyltransf_25"/>
</dbReference>